<dbReference type="PANTHER" id="PTHR46685:SF1">
    <property type="entry name" value="SMALL RIBOSOMAL SUBUNIT PROTEIN US15M"/>
    <property type="match status" value="1"/>
</dbReference>
<sequence>MAFSLRLAGRCISGAARYGVHPGFNGVKTTSLVPFCKPNGVNIPAIDQRRHYAMRLELTEYGIMWRRPKYVPSWQPEKSGDLEGVKEPELSTPNLKVQPAKDVLDQVDEVTRRLLSIEFSSHKENLKIQRHELCKKIQRHQHDTGSMEVAIAMMTIKIRNLQKETFKCKKNIVQRCYLQELIDRRKKTLKHLRRMDYKRFEWLIGELNIIFRPPPRYYRWVARKASLKKLVRMRKREIIHKKLNEYKESLESQKEPFLKEKAETLKWIAETEKSLGLPVSVTVPEAASSSA</sequence>
<gene>
    <name evidence="10" type="ORF">C7M84_012914</name>
</gene>
<dbReference type="InterPro" id="IPR009068">
    <property type="entry name" value="uS15_NS1_RNA-bd_sf"/>
</dbReference>
<dbReference type="SMART" id="SM01387">
    <property type="entry name" value="Ribosomal_S15"/>
    <property type="match status" value="1"/>
</dbReference>
<dbReference type="Pfam" id="PF00312">
    <property type="entry name" value="Ribosomal_S15"/>
    <property type="match status" value="1"/>
</dbReference>
<protein>
    <recommendedName>
        <fullName evidence="7">Small ribosomal subunit protein uS15m</fullName>
    </recommendedName>
    <alternativeName>
        <fullName evidence="8">28S ribosomal protein S15, mitochondrial</fullName>
    </alternativeName>
</protein>
<evidence type="ECO:0000313" key="10">
    <source>
        <dbReference type="EMBL" id="ROT68919.1"/>
    </source>
</evidence>
<dbReference type="GO" id="GO:0003723">
    <property type="term" value="F:RNA binding"/>
    <property type="evidence" value="ECO:0007669"/>
    <property type="project" value="TreeGrafter"/>
</dbReference>
<keyword evidence="11" id="KW-1185">Reference proteome</keyword>
<dbReference type="GO" id="GO:0032543">
    <property type="term" value="P:mitochondrial translation"/>
    <property type="evidence" value="ECO:0007669"/>
    <property type="project" value="TreeGrafter"/>
</dbReference>
<comment type="similarity">
    <text evidence="2 9">Belongs to the universal ribosomal protein uS15 family.</text>
</comment>
<evidence type="ECO:0000256" key="7">
    <source>
        <dbReference type="ARBA" id="ARBA00035249"/>
    </source>
</evidence>
<keyword evidence="4 9" id="KW-0689">Ribosomal protein</keyword>
<keyword evidence="6 9" id="KW-0687">Ribonucleoprotein</keyword>
<dbReference type="Proteomes" id="UP000283509">
    <property type="component" value="Unassembled WGS sequence"/>
</dbReference>
<reference evidence="10 11" key="2">
    <citation type="submission" date="2019-01" db="EMBL/GenBank/DDBJ databases">
        <title>The decoding of complex shrimp genome reveals the adaptation for benthos swimmer, frequently molting mechanism and breeding impact on genome.</title>
        <authorList>
            <person name="Sun Y."/>
            <person name="Gao Y."/>
            <person name="Yu Y."/>
        </authorList>
    </citation>
    <scope>NUCLEOTIDE SEQUENCE [LARGE SCALE GENOMIC DNA]</scope>
    <source>
        <tissue evidence="10">Muscle</tissue>
    </source>
</reference>
<dbReference type="EMBL" id="QCYY01002621">
    <property type="protein sequence ID" value="ROT68919.1"/>
    <property type="molecule type" value="Genomic_DNA"/>
</dbReference>
<evidence type="ECO:0000313" key="11">
    <source>
        <dbReference type="Proteomes" id="UP000283509"/>
    </source>
</evidence>
<proteinExistence type="inferred from homology"/>
<evidence type="ECO:0000256" key="5">
    <source>
        <dbReference type="ARBA" id="ARBA00023128"/>
    </source>
</evidence>
<keyword evidence="3" id="KW-0809">Transit peptide</keyword>
<dbReference type="GO" id="GO:0005763">
    <property type="term" value="C:mitochondrial small ribosomal subunit"/>
    <property type="evidence" value="ECO:0007669"/>
    <property type="project" value="TreeGrafter"/>
</dbReference>
<dbReference type="STRING" id="6689.A0A3R7M147"/>
<evidence type="ECO:0000256" key="3">
    <source>
        <dbReference type="ARBA" id="ARBA00022946"/>
    </source>
</evidence>
<name>A0A3R7M147_PENVA</name>
<comment type="subcellular location">
    <subcellularLocation>
        <location evidence="1">Mitochondrion</location>
    </subcellularLocation>
</comment>
<dbReference type="OrthoDB" id="441444at2759"/>
<dbReference type="InterPro" id="IPR052137">
    <property type="entry name" value="uS15_ribosomal"/>
</dbReference>
<dbReference type="InterPro" id="IPR000589">
    <property type="entry name" value="Ribosomal_uS15"/>
</dbReference>
<evidence type="ECO:0000256" key="4">
    <source>
        <dbReference type="ARBA" id="ARBA00022980"/>
    </source>
</evidence>
<evidence type="ECO:0000256" key="9">
    <source>
        <dbReference type="RuleBase" id="RU003919"/>
    </source>
</evidence>
<evidence type="ECO:0000256" key="1">
    <source>
        <dbReference type="ARBA" id="ARBA00004173"/>
    </source>
</evidence>
<dbReference type="GO" id="GO:0003735">
    <property type="term" value="F:structural constituent of ribosome"/>
    <property type="evidence" value="ECO:0007669"/>
    <property type="project" value="InterPro"/>
</dbReference>
<accession>A0A3R7M147</accession>
<comment type="caution">
    <text evidence="10">The sequence shown here is derived from an EMBL/GenBank/DDBJ whole genome shotgun (WGS) entry which is preliminary data.</text>
</comment>
<dbReference type="PANTHER" id="PTHR46685">
    <property type="entry name" value="28S RIBOSOMAL PROTEIN S15, MITOCHONDRIAL"/>
    <property type="match status" value="1"/>
</dbReference>
<organism evidence="10 11">
    <name type="scientific">Penaeus vannamei</name>
    <name type="common">Whiteleg shrimp</name>
    <name type="synonym">Litopenaeus vannamei</name>
    <dbReference type="NCBI Taxonomy" id="6689"/>
    <lineage>
        <taxon>Eukaryota</taxon>
        <taxon>Metazoa</taxon>
        <taxon>Ecdysozoa</taxon>
        <taxon>Arthropoda</taxon>
        <taxon>Crustacea</taxon>
        <taxon>Multicrustacea</taxon>
        <taxon>Malacostraca</taxon>
        <taxon>Eumalacostraca</taxon>
        <taxon>Eucarida</taxon>
        <taxon>Decapoda</taxon>
        <taxon>Dendrobranchiata</taxon>
        <taxon>Penaeoidea</taxon>
        <taxon>Penaeidae</taxon>
        <taxon>Penaeus</taxon>
    </lineage>
</organism>
<evidence type="ECO:0000256" key="8">
    <source>
        <dbReference type="ARBA" id="ARBA00035528"/>
    </source>
</evidence>
<keyword evidence="5" id="KW-0496">Mitochondrion</keyword>
<evidence type="ECO:0000256" key="2">
    <source>
        <dbReference type="ARBA" id="ARBA00008434"/>
    </source>
</evidence>
<dbReference type="SUPFAM" id="SSF47060">
    <property type="entry name" value="S15/NS1 RNA-binding domain"/>
    <property type="match status" value="1"/>
</dbReference>
<dbReference type="Gene3D" id="1.10.287.10">
    <property type="entry name" value="S15/NS1, RNA-binding"/>
    <property type="match status" value="1"/>
</dbReference>
<reference evidence="10 11" key="1">
    <citation type="submission" date="2018-04" db="EMBL/GenBank/DDBJ databases">
        <authorList>
            <person name="Zhang X."/>
            <person name="Yuan J."/>
            <person name="Li F."/>
            <person name="Xiang J."/>
        </authorList>
    </citation>
    <scope>NUCLEOTIDE SEQUENCE [LARGE SCALE GENOMIC DNA]</scope>
    <source>
        <tissue evidence="10">Muscle</tissue>
    </source>
</reference>
<dbReference type="AlphaFoldDB" id="A0A3R7M147"/>
<evidence type="ECO:0000256" key="6">
    <source>
        <dbReference type="ARBA" id="ARBA00023274"/>
    </source>
</evidence>